<name>A0A9D0Z0H6_9FIRM</name>
<comment type="caution">
    <text evidence="1">The sequence shown here is derived from an EMBL/GenBank/DDBJ whole genome shotgun (WGS) entry which is preliminary data.</text>
</comment>
<dbReference type="EMBL" id="DVFK01000012">
    <property type="protein sequence ID" value="HIQ67046.1"/>
    <property type="molecule type" value="Genomic_DNA"/>
</dbReference>
<evidence type="ECO:0000313" key="1">
    <source>
        <dbReference type="EMBL" id="HIQ67046.1"/>
    </source>
</evidence>
<dbReference type="AlphaFoldDB" id="A0A9D0Z0H6"/>
<proteinExistence type="predicted"/>
<dbReference type="Proteomes" id="UP000886796">
    <property type="component" value="Unassembled WGS sequence"/>
</dbReference>
<protein>
    <submittedName>
        <fullName evidence="1">Uncharacterized protein</fullName>
    </submittedName>
</protein>
<reference evidence="1" key="2">
    <citation type="journal article" date="2021" name="PeerJ">
        <title>Extensive microbial diversity within the chicken gut microbiome revealed by metagenomics and culture.</title>
        <authorList>
            <person name="Gilroy R."/>
            <person name="Ravi A."/>
            <person name="Getino M."/>
            <person name="Pursley I."/>
            <person name="Horton D.L."/>
            <person name="Alikhan N.F."/>
            <person name="Baker D."/>
            <person name="Gharbi K."/>
            <person name="Hall N."/>
            <person name="Watson M."/>
            <person name="Adriaenssens E.M."/>
            <person name="Foster-Nyarko E."/>
            <person name="Jarju S."/>
            <person name="Secka A."/>
            <person name="Antonio M."/>
            <person name="Oren A."/>
            <person name="Chaudhuri R.R."/>
            <person name="La Ragione R."/>
            <person name="Hildebrand F."/>
            <person name="Pallen M.J."/>
        </authorList>
    </citation>
    <scope>NUCLEOTIDE SEQUENCE</scope>
    <source>
        <strain evidence="1">13361</strain>
    </source>
</reference>
<gene>
    <name evidence="1" type="ORF">IAB74_00865</name>
</gene>
<sequence>MIAEFSEKPMPTRTSFRVSGVGRIAKFRKTGLVALETCPVRRYLLPKARVMKKVVIPEPFEDVAEYGVQTKQWDIMWIRRCRSAPGGIKWGCRPTQCNHLRPAGIG</sequence>
<reference evidence="1" key="1">
    <citation type="submission" date="2020-10" db="EMBL/GenBank/DDBJ databases">
        <authorList>
            <person name="Gilroy R."/>
        </authorList>
    </citation>
    <scope>NUCLEOTIDE SEQUENCE</scope>
    <source>
        <strain evidence="1">13361</strain>
    </source>
</reference>
<evidence type="ECO:0000313" key="2">
    <source>
        <dbReference type="Proteomes" id="UP000886796"/>
    </source>
</evidence>
<accession>A0A9D0Z0H6</accession>
<organism evidence="1 2">
    <name type="scientific">Candidatus Faecousia excrementigallinarum</name>
    <dbReference type="NCBI Taxonomy" id="2840806"/>
    <lineage>
        <taxon>Bacteria</taxon>
        <taxon>Bacillati</taxon>
        <taxon>Bacillota</taxon>
        <taxon>Clostridia</taxon>
        <taxon>Eubacteriales</taxon>
        <taxon>Oscillospiraceae</taxon>
        <taxon>Faecousia</taxon>
    </lineage>
</organism>